<dbReference type="GO" id="GO:0003995">
    <property type="term" value="F:acyl-CoA dehydrogenase activity"/>
    <property type="evidence" value="ECO:0007669"/>
    <property type="project" value="TreeGrafter"/>
</dbReference>
<dbReference type="SUPFAM" id="SSF56645">
    <property type="entry name" value="Acyl-CoA dehydrogenase NM domain-like"/>
    <property type="match status" value="1"/>
</dbReference>
<sequence>MHKVLRHVEEIADHLEAHAAEAEDEGRLSGKTAQKLRDTGVIRMLQAKDFGGFESTPAEFFEAVMAVGARNAAAGWIAGVVGVHPWQLSQFPLKLQEELWGEDPDTWVASPYAPMGRARRVDGGYVFRGRWPFSSGTDNCDWAILGGLVTDDDGEIADPRPRHFVLPREDYTIHHDSWEVVGLRGTGSKDVSVDDAFVPEYRVEVQEKFDRGVQAREVGRDNPLYAIPFGAIFPAAINAGTLAMAEGALAAFVNYTRARVTVRGTATSTDPAHLSVLGDAAADIAASRTHFLDDWRRIWDVVERGEFLSDELRLETRRNEVRAVRRAIDAVDRLFALAGGGSLQRSRPMQRFWRDCHAGLVHVCNVADPIYQAYGTNLFGGEPERYLW</sequence>
<dbReference type="Gene3D" id="2.40.110.10">
    <property type="entry name" value="Butyryl-CoA Dehydrogenase, subunit A, domain 2"/>
    <property type="match status" value="1"/>
</dbReference>
<dbReference type="SUPFAM" id="SSF47203">
    <property type="entry name" value="Acyl-CoA dehydrogenase C-terminal domain-like"/>
    <property type="match status" value="1"/>
</dbReference>
<comment type="caution">
    <text evidence="3">The sequence shown here is derived from an EMBL/GenBank/DDBJ whole genome shotgun (WGS) entry which is preliminary data.</text>
</comment>
<reference evidence="3 4" key="1">
    <citation type="submission" date="2019-03" db="EMBL/GenBank/DDBJ databases">
        <title>Draft genome sequences of novel Actinobacteria.</title>
        <authorList>
            <person name="Sahin N."/>
            <person name="Ay H."/>
            <person name="Saygin H."/>
        </authorList>
    </citation>
    <scope>NUCLEOTIDE SEQUENCE [LARGE SCALE GENOMIC DNA]</scope>
    <source>
        <strain evidence="3 4">5K548</strain>
    </source>
</reference>
<evidence type="ECO:0000313" key="3">
    <source>
        <dbReference type="EMBL" id="TDD89170.1"/>
    </source>
</evidence>
<dbReference type="GO" id="GO:0033539">
    <property type="term" value="P:fatty acid beta-oxidation using acyl-CoA dehydrogenase"/>
    <property type="evidence" value="ECO:0007669"/>
    <property type="project" value="TreeGrafter"/>
</dbReference>
<evidence type="ECO:0000259" key="2">
    <source>
        <dbReference type="Pfam" id="PF08028"/>
    </source>
</evidence>
<dbReference type="InterPro" id="IPR037069">
    <property type="entry name" value="AcylCoA_DH/ox_N_sf"/>
</dbReference>
<dbReference type="InterPro" id="IPR009100">
    <property type="entry name" value="AcylCoA_DH/oxidase_NM_dom_sf"/>
</dbReference>
<keyword evidence="1" id="KW-0560">Oxidoreductase</keyword>
<dbReference type="GO" id="GO:0005737">
    <property type="term" value="C:cytoplasm"/>
    <property type="evidence" value="ECO:0007669"/>
    <property type="project" value="TreeGrafter"/>
</dbReference>
<dbReference type="PIRSF" id="PIRSF016578">
    <property type="entry name" value="HsaA"/>
    <property type="match status" value="1"/>
</dbReference>
<keyword evidence="4" id="KW-1185">Reference proteome</keyword>
<proteinExistence type="predicted"/>
<dbReference type="InterPro" id="IPR050741">
    <property type="entry name" value="Acyl-CoA_dehydrogenase"/>
</dbReference>
<dbReference type="GO" id="GO:0050660">
    <property type="term" value="F:flavin adenine dinucleotide binding"/>
    <property type="evidence" value="ECO:0007669"/>
    <property type="project" value="InterPro"/>
</dbReference>
<dbReference type="Proteomes" id="UP000294723">
    <property type="component" value="Unassembled WGS sequence"/>
</dbReference>
<accession>A0A4R5BV13</accession>
<dbReference type="InterPro" id="IPR046373">
    <property type="entry name" value="Acyl-CoA_Oxase/DH_mid-dom_sf"/>
</dbReference>
<protein>
    <submittedName>
        <fullName evidence="3">Hydroxylase</fullName>
    </submittedName>
</protein>
<dbReference type="RefSeq" id="WP_132682892.1">
    <property type="nucleotide sequence ID" value="NZ_SMLA01000013.1"/>
</dbReference>
<dbReference type="InterPro" id="IPR013107">
    <property type="entry name" value="Acyl-CoA_DH_C"/>
</dbReference>
<organism evidence="3 4">
    <name type="scientific">Saccharopolyspora karakumensis</name>
    <dbReference type="NCBI Taxonomy" id="2530386"/>
    <lineage>
        <taxon>Bacteria</taxon>
        <taxon>Bacillati</taxon>
        <taxon>Actinomycetota</taxon>
        <taxon>Actinomycetes</taxon>
        <taxon>Pseudonocardiales</taxon>
        <taxon>Pseudonocardiaceae</taxon>
        <taxon>Saccharopolyspora</taxon>
    </lineage>
</organism>
<dbReference type="InterPro" id="IPR036250">
    <property type="entry name" value="AcylCo_DH-like_C"/>
</dbReference>
<dbReference type="Gene3D" id="1.10.540.10">
    <property type="entry name" value="Acyl-CoA dehydrogenase/oxidase, N-terminal domain"/>
    <property type="match status" value="1"/>
</dbReference>
<dbReference type="GO" id="GO:0016712">
    <property type="term" value="F:oxidoreductase activity, acting on paired donors, with incorporation or reduction of molecular oxygen, reduced flavin or flavoprotein as one donor, and incorporation of one atom of oxygen"/>
    <property type="evidence" value="ECO:0007669"/>
    <property type="project" value="TreeGrafter"/>
</dbReference>
<dbReference type="PANTHER" id="PTHR48083:SF19">
    <property type="entry name" value="FLAVIN-DEPENDENT MONOOXYGENASE, OXYGENASE SUBUNIT HSAA"/>
    <property type="match status" value="1"/>
</dbReference>
<dbReference type="Pfam" id="PF08028">
    <property type="entry name" value="Acyl-CoA_dh_2"/>
    <property type="match status" value="1"/>
</dbReference>
<evidence type="ECO:0000313" key="4">
    <source>
        <dbReference type="Proteomes" id="UP000294723"/>
    </source>
</evidence>
<dbReference type="EMBL" id="SMLA01000013">
    <property type="protein sequence ID" value="TDD89170.1"/>
    <property type="molecule type" value="Genomic_DNA"/>
</dbReference>
<dbReference type="Gene3D" id="1.20.140.10">
    <property type="entry name" value="Butyryl-CoA Dehydrogenase, subunit A, domain 3"/>
    <property type="match status" value="1"/>
</dbReference>
<evidence type="ECO:0000256" key="1">
    <source>
        <dbReference type="ARBA" id="ARBA00023002"/>
    </source>
</evidence>
<name>A0A4R5BV13_9PSEU</name>
<dbReference type="AlphaFoldDB" id="A0A4R5BV13"/>
<feature type="domain" description="Acyl-CoA dehydrogenase C-terminal" evidence="2">
    <location>
        <begin position="239"/>
        <end position="363"/>
    </location>
</feature>
<gene>
    <name evidence="3" type="ORF">E1202_11675</name>
</gene>
<dbReference type="PANTHER" id="PTHR48083">
    <property type="entry name" value="MEDIUM-CHAIN SPECIFIC ACYL-COA DEHYDROGENASE, MITOCHONDRIAL-RELATED"/>
    <property type="match status" value="1"/>
</dbReference>